<organism evidence="1">
    <name type="scientific">Fusarium oxysporum f. sp. conglutinans race 2 54008</name>
    <dbReference type="NCBI Taxonomy" id="1089457"/>
    <lineage>
        <taxon>Eukaryota</taxon>
        <taxon>Fungi</taxon>
        <taxon>Dikarya</taxon>
        <taxon>Ascomycota</taxon>
        <taxon>Pezizomycotina</taxon>
        <taxon>Sordariomycetes</taxon>
        <taxon>Hypocreomycetidae</taxon>
        <taxon>Hypocreales</taxon>
        <taxon>Nectriaceae</taxon>
        <taxon>Fusarium</taxon>
        <taxon>Fusarium oxysporum species complex</taxon>
    </lineage>
</organism>
<reference evidence="1" key="2">
    <citation type="submission" date="2012-05" db="EMBL/GenBank/DDBJ databases">
        <title>The Genome Annotation of Fusarium oxysporum PHW808.</title>
        <authorList>
            <consortium name="The Broad Institute Genomics Platform"/>
            <person name="Ma L.-J."/>
            <person name="Corby-Kistler H."/>
            <person name="Broz K."/>
            <person name="Gale L.R."/>
            <person name="Jonkers W."/>
            <person name="O'Donnell K."/>
            <person name="Ploetz R."/>
            <person name="Steinberg C."/>
            <person name="Schwartz D.C."/>
            <person name="VanEtten H."/>
            <person name="Zhou S."/>
            <person name="Young S.K."/>
            <person name="Zeng Q."/>
            <person name="Gargeya S."/>
            <person name="Fitzgerald M."/>
            <person name="Abouelleil A."/>
            <person name="Alvarado L."/>
            <person name="Chapman S.B."/>
            <person name="Gainer-Dewar J."/>
            <person name="Goldberg J."/>
            <person name="Griggs A."/>
            <person name="Gujja S."/>
            <person name="Hansen M."/>
            <person name="Howarth C."/>
            <person name="Imamovic A."/>
            <person name="Ireland A."/>
            <person name="Larimer J."/>
            <person name="McCowan C."/>
            <person name="Murphy C."/>
            <person name="Pearson M."/>
            <person name="Poon T.W."/>
            <person name="Priest M."/>
            <person name="Roberts A."/>
            <person name="Saif S."/>
            <person name="Shea T."/>
            <person name="Sykes S."/>
            <person name="Wortman J."/>
            <person name="Nusbaum C."/>
            <person name="Birren B."/>
        </authorList>
    </citation>
    <scope>NUCLEOTIDE SEQUENCE</scope>
    <source>
        <strain evidence="1">54008</strain>
    </source>
</reference>
<gene>
    <name evidence="1" type="ORF">FOPG_19226</name>
</gene>
<protein>
    <submittedName>
        <fullName evidence="1">Uncharacterized protein</fullName>
    </submittedName>
</protein>
<sequence>MPHSTNATDETVLLDPCYQVLVREVHHLWRNLELKLSIPCDTVDFIDLERAKPGIDMPWCTYHDRSFGVCLLAVIEAVDAAEFILQQE</sequence>
<dbReference type="AlphaFoldDB" id="X0GMJ0"/>
<reference evidence="1" key="1">
    <citation type="submission" date="2011-11" db="EMBL/GenBank/DDBJ databases">
        <title>The Genome Sequence of Fusarium oxysporum PHW808.</title>
        <authorList>
            <consortium name="The Broad Institute Genome Sequencing Platform"/>
            <person name="Ma L.-J."/>
            <person name="Gale L.R."/>
            <person name="Schwartz D.C."/>
            <person name="Zhou S."/>
            <person name="Corby-Kistler H."/>
            <person name="Young S.K."/>
            <person name="Zeng Q."/>
            <person name="Gargeya S."/>
            <person name="Fitzgerald M."/>
            <person name="Haas B."/>
            <person name="Abouelleil A."/>
            <person name="Alvarado L."/>
            <person name="Arachchi H.M."/>
            <person name="Berlin A."/>
            <person name="Brown A."/>
            <person name="Chapman S.B."/>
            <person name="Chen Z."/>
            <person name="Dunbar C."/>
            <person name="Freedman E."/>
            <person name="Gearin G."/>
            <person name="Goldberg J."/>
            <person name="Griggs A."/>
            <person name="Gujja S."/>
            <person name="Heiman D."/>
            <person name="Howarth C."/>
            <person name="Larson L."/>
            <person name="Lui A."/>
            <person name="MacDonald P.J.P."/>
            <person name="Montmayeur A."/>
            <person name="Murphy C."/>
            <person name="Neiman D."/>
            <person name="Pearson M."/>
            <person name="Priest M."/>
            <person name="Roberts A."/>
            <person name="Saif S."/>
            <person name="Shea T."/>
            <person name="Shenoy N."/>
            <person name="Sisk P."/>
            <person name="Stolte C."/>
            <person name="Sykes S."/>
            <person name="Wortman J."/>
            <person name="Nusbaum C."/>
            <person name="Birren B."/>
        </authorList>
    </citation>
    <scope>NUCLEOTIDE SEQUENCE [LARGE SCALE GENOMIC DNA]</scope>
    <source>
        <strain evidence="1">54008</strain>
    </source>
</reference>
<accession>X0GMJ0</accession>
<evidence type="ECO:0000313" key="1">
    <source>
        <dbReference type="EMBL" id="EXL64508.1"/>
    </source>
</evidence>
<dbReference type="HOGENOM" id="CLU_2469169_0_0_1"/>
<name>X0GMJ0_FUSOX</name>
<proteinExistence type="predicted"/>
<dbReference type="EMBL" id="JH659270">
    <property type="protein sequence ID" value="EXL64508.1"/>
    <property type="molecule type" value="Genomic_DNA"/>
</dbReference>
<dbReference type="Proteomes" id="UP000030676">
    <property type="component" value="Unassembled WGS sequence"/>
</dbReference>